<evidence type="ECO:0000256" key="1">
    <source>
        <dbReference type="SAM" id="Phobius"/>
    </source>
</evidence>
<organism evidence="2 3">
    <name type="scientific">Magnetospirillum moscoviense</name>
    <dbReference type="NCBI Taxonomy" id="1437059"/>
    <lineage>
        <taxon>Bacteria</taxon>
        <taxon>Pseudomonadati</taxon>
        <taxon>Pseudomonadota</taxon>
        <taxon>Alphaproteobacteria</taxon>
        <taxon>Rhodospirillales</taxon>
        <taxon>Rhodospirillaceae</taxon>
        <taxon>Magnetospirillum</taxon>
    </lineage>
</organism>
<dbReference type="EMBL" id="LWQU01000177">
    <property type="protein sequence ID" value="OAN46161.1"/>
    <property type="molecule type" value="Genomic_DNA"/>
</dbReference>
<dbReference type="STRING" id="1437059.A6A05_16345"/>
<name>A0A178MBI5_9PROT</name>
<sequence length="112" mass="11723">MPTTIIAPAATVLLHHIMPSKAVITDVKAVAKLSIMKTIRNVVPAVDGLVFALSGVILVFSTVIFGGVWACLIALSVEYQSWAALNLAVVPAMLATGFGLAVPARLLWEGGR</sequence>
<proteinExistence type="predicted"/>
<protein>
    <submittedName>
        <fullName evidence="2">Uncharacterized protein</fullName>
    </submittedName>
</protein>
<keyword evidence="1" id="KW-0812">Transmembrane</keyword>
<reference evidence="2 3" key="1">
    <citation type="submission" date="2016-04" db="EMBL/GenBank/DDBJ databases">
        <title>Draft genome sequence of freshwater magnetotactic bacteria Magnetospirillum marisnigri SP-1 and Magnetospirillum moscoviense BB-1.</title>
        <authorList>
            <person name="Koziaeva V."/>
            <person name="Dziuba M.V."/>
            <person name="Ivanov T.M."/>
            <person name="Kuznetsov B."/>
            <person name="Grouzdev D.S."/>
        </authorList>
    </citation>
    <scope>NUCLEOTIDE SEQUENCE [LARGE SCALE GENOMIC DNA]</scope>
    <source>
        <strain evidence="2 3">BB-1</strain>
    </source>
</reference>
<feature type="transmembrane region" description="Helical" evidence="1">
    <location>
        <begin position="87"/>
        <end position="108"/>
    </location>
</feature>
<keyword evidence="3" id="KW-1185">Reference proteome</keyword>
<evidence type="ECO:0000313" key="2">
    <source>
        <dbReference type="EMBL" id="OAN46161.1"/>
    </source>
</evidence>
<accession>A0A178MBI5</accession>
<evidence type="ECO:0000313" key="3">
    <source>
        <dbReference type="Proteomes" id="UP000078543"/>
    </source>
</evidence>
<keyword evidence="1" id="KW-1133">Transmembrane helix</keyword>
<dbReference type="Proteomes" id="UP000078543">
    <property type="component" value="Unassembled WGS sequence"/>
</dbReference>
<dbReference type="AlphaFoldDB" id="A0A178MBI5"/>
<feature type="transmembrane region" description="Helical" evidence="1">
    <location>
        <begin position="49"/>
        <end position="75"/>
    </location>
</feature>
<keyword evidence="1" id="KW-0472">Membrane</keyword>
<comment type="caution">
    <text evidence="2">The sequence shown here is derived from an EMBL/GenBank/DDBJ whole genome shotgun (WGS) entry which is preliminary data.</text>
</comment>
<gene>
    <name evidence="2" type="ORF">A6A05_16345</name>
</gene>